<dbReference type="AlphaFoldDB" id="A0A9K3H497"/>
<dbReference type="Gramene" id="mRNA:HanXRQr2_Chr15g0718931">
    <property type="protein sequence ID" value="mRNA:HanXRQr2_Chr15g0718931"/>
    <property type="gene ID" value="HanXRQr2_Chr15g0718931"/>
</dbReference>
<accession>A0A9K3H497</accession>
<evidence type="ECO:0000256" key="1">
    <source>
        <dbReference type="SAM" id="Phobius"/>
    </source>
</evidence>
<reference evidence="2" key="1">
    <citation type="journal article" date="2017" name="Nature">
        <title>The sunflower genome provides insights into oil metabolism, flowering and Asterid evolution.</title>
        <authorList>
            <person name="Badouin H."/>
            <person name="Gouzy J."/>
            <person name="Grassa C.J."/>
            <person name="Murat F."/>
            <person name="Staton S.E."/>
            <person name="Cottret L."/>
            <person name="Lelandais-Briere C."/>
            <person name="Owens G.L."/>
            <person name="Carrere S."/>
            <person name="Mayjonade B."/>
            <person name="Legrand L."/>
            <person name="Gill N."/>
            <person name="Kane N.C."/>
            <person name="Bowers J.E."/>
            <person name="Hubner S."/>
            <person name="Bellec A."/>
            <person name="Berard A."/>
            <person name="Berges H."/>
            <person name="Blanchet N."/>
            <person name="Boniface M.C."/>
            <person name="Brunel D."/>
            <person name="Catrice O."/>
            <person name="Chaidir N."/>
            <person name="Claudel C."/>
            <person name="Donnadieu C."/>
            <person name="Faraut T."/>
            <person name="Fievet G."/>
            <person name="Helmstetter N."/>
            <person name="King M."/>
            <person name="Knapp S.J."/>
            <person name="Lai Z."/>
            <person name="Le Paslier M.C."/>
            <person name="Lippi Y."/>
            <person name="Lorenzon L."/>
            <person name="Mandel J.R."/>
            <person name="Marage G."/>
            <person name="Marchand G."/>
            <person name="Marquand E."/>
            <person name="Bret-Mestries E."/>
            <person name="Morien E."/>
            <person name="Nambeesan S."/>
            <person name="Nguyen T."/>
            <person name="Pegot-Espagnet P."/>
            <person name="Pouilly N."/>
            <person name="Raftis F."/>
            <person name="Sallet E."/>
            <person name="Schiex T."/>
            <person name="Thomas J."/>
            <person name="Vandecasteele C."/>
            <person name="Vares D."/>
            <person name="Vear F."/>
            <person name="Vautrin S."/>
            <person name="Crespi M."/>
            <person name="Mangin B."/>
            <person name="Burke J.M."/>
            <person name="Salse J."/>
            <person name="Munos S."/>
            <person name="Vincourt P."/>
            <person name="Rieseberg L.H."/>
            <person name="Langlade N.B."/>
        </authorList>
    </citation>
    <scope>NUCLEOTIDE SEQUENCE</scope>
    <source>
        <tissue evidence="2">Leaves</tissue>
    </source>
</reference>
<reference evidence="2" key="2">
    <citation type="submission" date="2020-06" db="EMBL/GenBank/DDBJ databases">
        <title>Helianthus annuus Genome sequencing and assembly Release 2.</title>
        <authorList>
            <person name="Gouzy J."/>
            <person name="Langlade N."/>
            <person name="Munos S."/>
        </authorList>
    </citation>
    <scope>NUCLEOTIDE SEQUENCE</scope>
    <source>
        <tissue evidence="2">Leaves</tissue>
    </source>
</reference>
<organism evidence="2 3">
    <name type="scientific">Helianthus annuus</name>
    <name type="common">Common sunflower</name>
    <dbReference type="NCBI Taxonomy" id="4232"/>
    <lineage>
        <taxon>Eukaryota</taxon>
        <taxon>Viridiplantae</taxon>
        <taxon>Streptophyta</taxon>
        <taxon>Embryophyta</taxon>
        <taxon>Tracheophyta</taxon>
        <taxon>Spermatophyta</taxon>
        <taxon>Magnoliopsida</taxon>
        <taxon>eudicotyledons</taxon>
        <taxon>Gunneridae</taxon>
        <taxon>Pentapetalae</taxon>
        <taxon>asterids</taxon>
        <taxon>campanulids</taxon>
        <taxon>Asterales</taxon>
        <taxon>Asteraceae</taxon>
        <taxon>Asteroideae</taxon>
        <taxon>Heliantheae alliance</taxon>
        <taxon>Heliantheae</taxon>
        <taxon>Helianthus</taxon>
    </lineage>
</organism>
<name>A0A9K3H497_HELAN</name>
<comment type="caution">
    <text evidence="2">The sequence shown here is derived from an EMBL/GenBank/DDBJ whole genome shotgun (WGS) entry which is preliminary data.</text>
</comment>
<proteinExistence type="predicted"/>
<gene>
    <name evidence="2" type="ORF">HanXRQr2_Chr15g0718931</name>
</gene>
<keyword evidence="3" id="KW-1185">Reference proteome</keyword>
<keyword evidence="1" id="KW-0472">Membrane</keyword>
<evidence type="ECO:0000313" key="2">
    <source>
        <dbReference type="EMBL" id="KAF5766735.1"/>
    </source>
</evidence>
<protein>
    <submittedName>
        <fullName evidence="2">Uncharacterized protein</fullName>
    </submittedName>
</protein>
<evidence type="ECO:0000313" key="3">
    <source>
        <dbReference type="Proteomes" id="UP000215914"/>
    </source>
</evidence>
<sequence length="48" mass="5600">MQNKTGRLSYGSGWVAQKYLLSNNLMVTTVLNVITLFHMSLKLFRRMH</sequence>
<keyword evidence="1" id="KW-1133">Transmembrane helix</keyword>
<dbReference type="Proteomes" id="UP000215914">
    <property type="component" value="Unassembled WGS sequence"/>
</dbReference>
<dbReference type="EMBL" id="MNCJ02000330">
    <property type="protein sequence ID" value="KAF5766735.1"/>
    <property type="molecule type" value="Genomic_DNA"/>
</dbReference>
<keyword evidence="1" id="KW-0812">Transmembrane</keyword>
<feature type="transmembrane region" description="Helical" evidence="1">
    <location>
        <begin position="20"/>
        <end position="41"/>
    </location>
</feature>